<dbReference type="Proteomes" id="UP000664771">
    <property type="component" value="Unassembled WGS sequence"/>
</dbReference>
<dbReference type="RefSeq" id="WP_207883851.1">
    <property type="nucleotide sequence ID" value="NZ_JAFVMF010000032.1"/>
</dbReference>
<reference evidence="1 2" key="1">
    <citation type="submission" date="2021-03" db="EMBL/GenBank/DDBJ databases">
        <title>The complete genome sequence of Acetobacter sacchari TBRC 11175.</title>
        <authorList>
            <person name="Charoenyingcharoen P."/>
            <person name="Yukphan P."/>
        </authorList>
    </citation>
    <scope>NUCLEOTIDE SEQUENCE [LARGE SCALE GENOMIC DNA]</scope>
    <source>
        <strain evidence="1 2">TBRC 11175</strain>
    </source>
</reference>
<comment type="caution">
    <text evidence="1">The sequence shown here is derived from an EMBL/GenBank/DDBJ whole genome shotgun (WGS) entry which is preliminary data.</text>
</comment>
<organism evidence="1 2">
    <name type="scientific">Acetobacter sacchari</name>
    <dbReference type="NCBI Taxonomy" id="2661687"/>
    <lineage>
        <taxon>Bacteria</taxon>
        <taxon>Pseudomonadati</taxon>
        <taxon>Pseudomonadota</taxon>
        <taxon>Alphaproteobacteria</taxon>
        <taxon>Acetobacterales</taxon>
        <taxon>Acetobacteraceae</taxon>
        <taxon>Acetobacter</taxon>
    </lineage>
</organism>
<sequence>MSLDALRNNPSSFFSTSDVFVDATGVGYRPERVGGSCQVVGQNVGSRSSVLGFGFKVLKIKISDLEVNTKTNADCYYYPYRANGVGYVDVPADVRDGTLVLTDGMNGCAAEVLIRPDGRLRFCHDADGVALQGMNPRQREEYGRRVFRCSYGLEEGQPVNYAPGTVGFKKSEPVWKIGLM</sequence>
<accession>A0ABS3M105</accession>
<evidence type="ECO:0000313" key="2">
    <source>
        <dbReference type="Proteomes" id="UP000664771"/>
    </source>
</evidence>
<evidence type="ECO:0000313" key="1">
    <source>
        <dbReference type="EMBL" id="MBO1361838.1"/>
    </source>
</evidence>
<dbReference type="EMBL" id="JAFVMF010000032">
    <property type="protein sequence ID" value="MBO1361838.1"/>
    <property type="molecule type" value="Genomic_DNA"/>
</dbReference>
<protein>
    <submittedName>
        <fullName evidence="1">Uncharacterized protein</fullName>
    </submittedName>
</protein>
<gene>
    <name evidence="1" type="ORF">J2D73_18810</name>
</gene>
<keyword evidence="2" id="KW-1185">Reference proteome</keyword>
<name>A0ABS3M105_9PROT</name>
<proteinExistence type="predicted"/>